<evidence type="ECO:0000256" key="1">
    <source>
        <dbReference type="SAM" id="Phobius"/>
    </source>
</evidence>
<organism evidence="2">
    <name type="scientific">Arundo donax</name>
    <name type="common">Giant reed</name>
    <name type="synonym">Donax arundinaceus</name>
    <dbReference type="NCBI Taxonomy" id="35708"/>
    <lineage>
        <taxon>Eukaryota</taxon>
        <taxon>Viridiplantae</taxon>
        <taxon>Streptophyta</taxon>
        <taxon>Embryophyta</taxon>
        <taxon>Tracheophyta</taxon>
        <taxon>Spermatophyta</taxon>
        <taxon>Magnoliopsida</taxon>
        <taxon>Liliopsida</taxon>
        <taxon>Poales</taxon>
        <taxon>Poaceae</taxon>
        <taxon>PACMAD clade</taxon>
        <taxon>Arundinoideae</taxon>
        <taxon>Arundineae</taxon>
        <taxon>Arundo</taxon>
    </lineage>
</organism>
<keyword evidence="1" id="KW-0812">Transmembrane</keyword>
<keyword evidence="1" id="KW-1133">Transmembrane helix</keyword>
<protein>
    <submittedName>
        <fullName evidence="2">Uncharacterized protein</fullName>
    </submittedName>
</protein>
<keyword evidence="1" id="KW-0472">Membrane</keyword>
<proteinExistence type="predicted"/>
<accession>A0A0A8ZUR3</accession>
<reference evidence="2" key="1">
    <citation type="submission" date="2014-09" db="EMBL/GenBank/DDBJ databases">
        <authorList>
            <person name="Magalhaes I.L.F."/>
            <person name="Oliveira U."/>
            <person name="Santos F.R."/>
            <person name="Vidigal T.H.D.A."/>
            <person name="Brescovit A.D."/>
            <person name="Santos A.J."/>
        </authorList>
    </citation>
    <scope>NUCLEOTIDE SEQUENCE</scope>
    <source>
        <tissue evidence="2">Shoot tissue taken approximately 20 cm above the soil surface</tissue>
    </source>
</reference>
<evidence type="ECO:0000313" key="2">
    <source>
        <dbReference type="EMBL" id="JAD40525.1"/>
    </source>
</evidence>
<dbReference type="AlphaFoldDB" id="A0A0A8ZUR3"/>
<sequence>MSKKFLKSAFIPSLVILYCATFVITNSLPSLLTFISLAFQSPF</sequence>
<reference evidence="2" key="2">
    <citation type="journal article" date="2015" name="Data Brief">
        <title>Shoot transcriptome of the giant reed, Arundo donax.</title>
        <authorList>
            <person name="Barrero R.A."/>
            <person name="Guerrero F.D."/>
            <person name="Moolhuijzen P."/>
            <person name="Goolsby J.A."/>
            <person name="Tidwell J."/>
            <person name="Bellgard S.E."/>
            <person name="Bellgard M.I."/>
        </authorList>
    </citation>
    <scope>NUCLEOTIDE SEQUENCE</scope>
    <source>
        <tissue evidence="2">Shoot tissue taken approximately 20 cm above the soil surface</tissue>
    </source>
</reference>
<dbReference type="EMBL" id="GBRH01257370">
    <property type="protein sequence ID" value="JAD40525.1"/>
    <property type="molecule type" value="Transcribed_RNA"/>
</dbReference>
<name>A0A0A8ZUR3_ARUDO</name>
<feature type="transmembrane region" description="Helical" evidence="1">
    <location>
        <begin position="12"/>
        <end position="39"/>
    </location>
</feature>